<dbReference type="InterPro" id="IPR004240">
    <property type="entry name" value="EMP70"/>
</dbReference>
<evidence type="ECO:0000256" key="2">
    <source>
        <dbReference type="ARBA" id="ARBA00004653"/>
    </source>
</evidence>
<accession>A0A3Q7GHJ4</accession>
<reference evidence="11" key="1">
    <citation type="journal article" date="2012" name="Nature">
        <title>The tomato genome sequence provides insights into fleshy fruit evolution.</title>
        <authorList>
            <consortium name="Tomato Genome Consortium"/>
        </authorList>
    </citation>
    <scope>NUCLEOTIDE SEQUENCE [LARGE SCALE GENOMIC DNA]</scope>
    <source>
        <strain evidence="11">cv. Heinz 1706</strain>
    </source>
</reference>
<proteinExistence type="inferred from homology"/>
<comment type="subcellular location">
    <subcellularLocation>
        <location evidence="1">Endosome membrane</location>
        <topology evidence="1">Multi-pass membrane protein</topology>
    </subcellularLocation>
    <subcellularLocation>
        <location evidence="2">Golgi apparatus membrane</location>
        <topology evidence="2">Multi-pass membrane protein</topology>
    </subcellularLocation>
</comment>
<evidence type="ECO:0000256" key="10">
    <source>
        <dbReference type="RuleBase" id="RU363079"/>
    </source>
</evidence>
<dbReference type="Pfam" id="PF02990">
    <property type="entry name" value="EMP70"/>
    <property type="match status" value="1"/>
</dbReference>
<evidence type="ECO:0000256" key="7">
    <source>
        <dbReference type="ARBA" id="ARBA00022989"/>
    </source>
</evidence>
<evidence type="ECO:0000313" key="11">
    <source>
        <dbReference type="EnsemblPlants" id="Solyc05g018875.1.1"/>
    </source>
</evidence>
<organism evidence="11">
    <name type="scientific">Solanum lycopersicum</name>
    <name type="common">Tomato</name>
    <name type="synonym">Lycopersicon esculentum</name>
    <dbReference type="NCBI Taxonomy" id="4081"/>
    <lineage>
        <taxon>Eukaryota</taxon>
        <taxon>Viridiplantae</taxon>
        <taxon>Streptophyta</taxon>
        <taxon>Embryophyta</taxon>
        <taxon>Tracheophyta</taxon>
        <taxon>Spermatophyta</taxon>
        <taxon>Magnoliopsida</taxon>
        <taxon>eudicotyledons</taxon>
        <taxon>Gunneridae</taxon>
        <taxon>Pentapetalae</taxon>
        <taxon>asterids</taxon>
        <taxon>lamiids</taxon>
        <taxon>Solanales</taxon>
        <taxon>Solanaceae</taxon>
        <taxon>Solanoideae</taxon>
        <taxon>Solaneae</taxon>
        <taxon>Solanum</taxon>
        <taxon>Solanum subgen. Lycopersicon</taxon>
    </lineage>
</organism>
<evidence type="ECO:0000256" key="6">
    <source>
        <dbReference type="ARBA" id="ARBA00022753"/>
    </source>
</evidence>
<dbReference type="GO" id="GO:0000139">
    <property type="term" value="C:Golgi membrane"/>
    <property type="evidence" value="ECO:0007669"/>
    <property type="project" value="UniProtKB-SubCell"/>
</dbReference>
<dbReference type="Proteomes" id="UP000004994">
    <property type="component" value="Chromosome 5"/>
</dbReference>
<keyword evidence="7" id="KW-1133">Transmembrane helix</keyword>
<keyword evidence="5" id="KW-0732">Signal</keyword>
<evidence type="ECO:0000256" key="8">
    <source>
        <dbReference type="ARBA" id="ARBA00023034"/>
    </source>
</evidence>
<dbReference type="AlphaFoldDB" id="A0A3Q7GHJ4"/>
<name>A0A3Q7GHJ4_SOLLC</name>
<dbReference type="Gramene" id="Solyc05g018875.1.1">
    <property type="protein sequence ID" value="Solyc05g018875.1.1"/>
    <property type="gene ID" value="Solyc05g018875.1"/>
</dbReference>
<evidence type="ECO:0000256" key="5">
    <source>
        <dbReference type="ARBA" id="ARBA00022729"/>
    </source>
</evidence>
<evidence type="ECO:0000256" key="1">
    <source>
        <dbReference type="ARBA" id="ARBA00004337"/>
    </source>
</evidence>
<evidence type="ECO:0000256" key="9">
    <source>
        <dbReference type="ARBA" id="ARBA00023136"/>
    </source>
</evidence>
<evidence type="ECO:0000256" key="4">
    <source>
        <dbReference type="ARBA" id="ARBA00022692"/>
    </source>
</evidence>
<dbReference type="InParanoid" id="A0A3Q7GHJ4"/>
<dbReference type="PANTHER" id="PTHR10766:SF135">
    <property type="entry name" value="TRANSMEMBRANE 9 SUPERFAMILY MEMBER"/>
    <property type="match status" value="1"/>
</dbReference>
<dbReference type="EnsemblPlants" id="Solyc05g018875.1.1">
    <property type="protein sequence ID" value="Solyc05g018875.1.1"/>
    <property type="gene ID" value="Solyc05g018875.1"/>
</dbReference>
<evidence type="ECO:0000313" key="12">
    <source>
        <dbReference type="Proteomes" id="UP000004994"/>
    </source>
</evidence>
<dbReference type="GO" id="GO:0010008">
    <property type="term" value="C:endosome membrane"/>
    <property type="evidence" value="ECO:0007669"/>
    <property type="project" value="UniProtKB-SubCell"/>
</dbReference>
<keyword evidence="4" id="KW-0812">Transmembrane</keyword>
<protein>
    <recommendedName>
        <fullName evidence="10">Transmembrane 9 superfamily member</fullName>
    </recommendedName>
</protein>
<keyword evidence="12" id="KW-1185">Reference proteome</keyword>
<keyword evidence="9" id="KW-0472">Membrane</keyword>
<dbReference type="PANTHER" id="PTHR10766">
    <property type="entry name" value="TRANSMEMBRANE 9 SUPERFAMILY PROTEIN"/>
    <property type="match status" value="1"/>
</dbReference>
<keyword evidence="6" id="KW-0967">Endosome</keyword>
<comment type="similarity">
    <text evidence="3 10">Belongs to the nonaspanin (TM9SF) (TC 9.A.2) family.</text>
</comment>
<reference evidence="11" key="2">
    <citation type="submission" date="2019-01" db="UniProtKB">
        <authorList>
            <consortium name="EnsemblPlants"/>
        </authorList>
    </citation>
    <scope>IDENTIFICATION</scope>
    <source>
        <strain evidence="11">cv. Heinz 1706</strain>
    </source>
</reference>
<evidence type="ECO:0000256" key="3">
    <source>
        <dbReference type="ARBA" id="ARBA00005227"/>
    </source>
</evidence>
<keyword evidence="8" id="KW-0333">Golgi apparatus</keyword>
<sequence>MNKPTYSQGDSLHVKVNKLSSTKTRLPYNYYFLSYCKPPRVTNSAENLGEVLRGDRIENSVYTFKMNETESCKVACRIKLDVVSAKNFNDKIDDDYRVNM</sequence>